<feature type="region of interest" description="Disordered" evidence="1">
    <location>
        <begin position="127"/>
        <end position="167"/>
    </location>
</feature>
<evidence type="ECO:0000313" key="3">
    <source>
        <dbReference type="Proteomes" id="UP000692954"/>
    </source>
</evidence>
<sequence length="337" mass="38486">MSAQIDNRYIAKFEELAQIKEKLAQTSQRTRNQSSDRQQTNGINIPEVKSSRNSERQSQSVEKFLNLRQQNQNVDNLINTWKQQKTHSISLNQGTLTGTIIQESPEHESPQTKPAIYPHLILEEDEQQQFQESISPGPAINQQKGITKVPSNTKSSLKDQVNNEKKKSVVYSKDANLFSNTNQQTNSQSNQAVAQKKNNAVVRPQTSKVQPQPTPNQIAQKKAVQSKQINMKMSQEFIPEVPQTPSQQKMKQSSLLEKTRQVKMNQTNNKAQTKQNQISSGEEKILISQIQKLRETILKIYEQKFDNQLSHSSTNIAKNFDLIVNTMKLDFRCLEND</sequence>
<evidence type="ECO:0000313" key="2">
    <source>
        <dbReference type="EMBL" id="CAD8045642.1"/>
    </source>
</evidence>
<protein>
    <submittedName>
        <fullName evidence="2">Uncharacterized protein</fullName>
    </submittedName>
</protein>
<keyword evidence="3" id="KW-1185">Reference proteome</keyword>
<dbReference type="Proteomes" id="UP000692954">
    <property type="component" value="Unassembled WGS sequence"/>
</dbReference>
<feature type="compositionally biased region" description="Polar residues" evidence="1">
    <location>
        <begin position="24"/>
        <end position="43"/>
    </location>
</feature>
<accession>A0A8S1JSJ2</accession>
<feature type="region of interest" description="Disordered" evidence="1">
    <location>
        <begin position="24"/>
        <end position="60"/>
    </location>
</feature>
<dbReference type="AlphaFoldDB" id="A0A8S1JSJ2"/>
<dbReference type="OrthoDB" id="301855at2759"/>
<evidence type="ECO:0000256" key="1">
    <source>
        <dbReference type="SAM" id="MobiDB-lite"/>
    </source>
</evidence>
<reference evidence="2" key="1">
    <citation type="submission" date="2021-01" db="EMBL/GenBank/DDBJ databases">
        <authorList>
            <consortium name="Genoscope - CEA"/>
            <person name="William W."/>
        </authorList>
    </citation>
    <scope>NUCLEOTIDE SEQUENCE</scope>
</reference>
<name>A0A8S1JSJ2_9CILI</name>
<organism evidence="2 3">
    <name type="scientific">Paramecium sonneborni</name>
    <dbReference type="NCBI Taxonomy" id="65129"/>
    <lineage>
        <taxon>Eukaryota</taxon>
        <taxon>Sar</taxon>
        <taxon>Alveolata</taxon>
        <taxon>Ciliophora</taxon>
        <taxon>Intramacronucleata</taxon>
        <taxon>Oligohymenophorea</taxon>
        <taxon>Peniculida</taxon>
        <taxon>Parameciidae</taxon>
        <taxon>Paramecium</taxon>
    </lineage>
</organism>
<proteinExistence type="predicted"/>
<gene>
    <name evidence="2" type="ORF">PSON_ATCC_30995.1.T0010165</name>
</gene>
<dbReference type="EMBL" id="CAJJDN010000001">
    <property type="protein sequence ID" value="CAD8045642.1"/>
    <property type="molecule type" value="Genomic_DNA"/>
</dbReference>
<comment type="caution">
    <text evidence="2">The sequence shown here is derived from an EMBL/GenBank/DDBJ whole genome shotgun (WGS) entry which is preliminary data.</text>
</comment>
<feature type="compositionally biased region" description="Polar residues" evidence="1">
    <location>
        <begin position="128"/>
        <end position="160"/>
    </location>
</feature>